<dbReference type="InterPro" id="IPR047960">
    <property type="entry name" value="Transpos_IS1380"/>
</dbReference>
<evidence type="ECO:0000313" key="2">
    <source>
        <dbReference type="EMBL" id="SFJ01863.1"/>
    </source>
</evidence>
<evidence type="ECO:0000313" key="3">
    <source>
        <dbReference type="Proteomes" id="UP000243887"/>
    </source>
</evidence>
<reference evidence="3" key="1">
    <citation type="submission" date="2016-10" db="EMBL/GenBank/DDBJ databases">
        <authorList>
            <person name="Varghese N."/>
            <person name="Submissions S."/>
        </authorList>
    </citation>
    <scope>NUCLEOTIDE SEQUENCE [LARGE SCALE GENOMIC DNA]</scope>
    <source>
        <strain evidence="3">DSM 26542</strain>
    </source>
</reference>
<proteinExistence type="predicted"/>
<organism evidence="2 3">
    <name type="scientific">Myroides guanonis</name>
    <dbReference type="NCBI Taxonomy" id="1150112"/>
    <lineage>
        <taxon>Bacteria</taxon>
        <taxon>Pseudomonadati</taxon>
        <taxon>Bacteroidota</taxon>
        <taxon>Flavobacteriia</taxon>
        <taxon>Flavobacteriales</taxon>
        <taxon>Flavobacteriaceae</taxon>
        <taxon>Myroides</taxon>
    </lineage>
</organism>
<dbReference type="OrthoDB" id="1376257at2"/>
<name>A0A1I3MXX7_9FLAO</name>
<dbReference type="InterPro" id="IPR025668">
    <property type="entry name" value="Tnp_DDE_dom"/>
</dbReference>
<dbReference type="RefSeq" id="WP_090678072.1">
    <property type="nucleotide sequence ID" value="NZ_FORU01000002.1"/>
</dbReference>
<dbReference type="AlphaFoldDB" id="A0A1I3MXX7"/>
<dbReference type="STRING" id="1150112.SAMN04487893_102318"/>
<evidence type="ECO:0000259" key="1">
    <source>
        <dbReference type="Pfam" id="PF13701"/>
    </source>
</evidence>
<protein>
    <submittedName>
        <fullName evidence="2">Transposase DDE domain-containing protein</fullName>
    </submittedName>
</protein>
<gene>
    <name evidence="2" type="ORF">SAMN04487893_102318</name>
</gene>
<keyword evidence="3" id="KW-1185">Reference proteome</keyword>
<dbReference type="Pfam" id="PF13701">
    <property type="entry name" value="DDE_Tnp_1_4"/>
    <property type="match status" value="1"/>
</dbReference>
<sequence>MKVINSSDISPFGGLNFVLKEFESLHLGEFLNENLPCLPAQSKYQWKDILYSFWSIYFCGGDCIEDLSGNFKHHFRQNPFLKIPSPDRILERFKNLSFPKENFTVPRGTSRHEFSFNDPLNKLNLQILNKIRFNKDEKLTLDYDNTLIFNDKKDSRWSYKSKNGYCPGVGIIGKNVAFIENRNGNSDAKTLQVETLARMFSLLDQQNIKIHAFRADGATYQMNVIDLISKNVEKLYMRACMSDALAREIANIDNWEEVDLGTEMGYRGDITFTPFVRTATRNKTLDQLKSYRLVVTKLARSDKQIDLFTNEACKYSAILTNDYEMTKNEVAYFYNQRGAIEKEFDVLKNDFGWNNLPFSKLEQNTVFLLFTAICRNLYNYIINLFSSRFRYLSPQFRIKKFIFRFITIPAKWIKNARQNKLRIYGDLHYKT</sequence>
<dbReference type="NCBIfam" id="NF033539">
    <property type="entry name" value="transpos_IS1380"/>
    <property type="match status" value="1"/>
</dbReference>
<dbReference type="EMBL" id="FORU01000002">
    <property type="protein sequence ID" value="SFJ01863.1"/>
    <property type="molecule type" value="Genomic_DNA"/>
</dbReference>
<feature type="domain" description="Transposase DDE" evidence="1">
    <location>
        <begin position="121"/>
        <end position="424"/>
    </location>
</feature>
<dbReference type="Proteomes" id="UP000243887">
    <property type="component" value="Unassembled WGS sequence"/>
</dbReference>
<accession>A0A1I3MXX7</accession>